<name>A0A6M0Q5C2_9BACI</name>
<proteinExistence type="predicted"/>
<gene>
    <name evidence="1" type="ORF">G4D63_06815</name>
</gene>
<evidence type="ECO:0000313" key="1">
    <source>
        <dbReference type="EMBL" id="NEY71454.1"/>
    </source>
</evidence>
<evidence type="ECO:0000313" key="2">
    <source>
        <dbReference type="Proteomes" id="UP000481043"/>
    </source>
</evidence>
<accession>A0A6M0Q5C2</accession>
<protein>
    <submittedName>
        <fullName evidence="1">Uncharacterized protein</fullName>
    </submittedName>
</protein>
<sequence length="45" mass="5036">MRIRVGKLLIGFVAIAVFIGLAETNTEYANKQLEEAKETKAEQKL</sequence>
<dbReference type="AlphaFoldDB" id="A0A6M0Q5C2"/>
<reference evidence="1 2" key="1">
    <citation type="submission" date="2020-02" db="EMBL/GenBank/DDBJ databases">
        <title>Bacillus aquiflavi sp. nov., isolated from yellow water of strong flavor Chinese baijiu in Yibin region of China.</title>
        <authorList>
            <person name="Xie J."/>
        </authorList>
    </citation>
    <scope>NUCLEOTIDE SEQUENCE [LARGE SCALE GENOMIC DNA]</scope>
    <source>
        <strain evidence="1 2">SA4</strain>
    </source>
</reference>
<keyword evidence="2" id="KW-1185">Reference proteome</keyword>
<dbReference type="Proteomes" id="UP000481043">
    <property type="component" value="Unassembled WGS sequence"/>
</dbReference>
<organism evidence="1 2">
    <name type="scientific">Bacillus mesophilus</name>
    <dbReference type="NCBI Taxonomy" id="1808955"/>
    <lineage>
        <taxon>Bacteria</taxon>
        <taxon>Bacillati</taxon>
        <taxon>Bacillota</taxon>
        <taxon>Bacilli</taxon>
        <taxon>Bacillales</taxon>
        <taxon>Bacillaceae</taxon>
        <taxon>Bacillus</taxon>
    </lineage>
</organism>
<comment type="caution">
    <text evidence="1">The sequence shown here is derived from an EMBL/GenBank/DDBJ whole genome shotgun (WGS) entry which is preliminary data.</text>
</comment>
<dbReference type="EMBL" id="JAAIWM010000002">
    <property type="protein sequence ID" value="NEY71454.1"/>
    <property type="molecule type" value="Genomic_DNA"/>
</dbReference>
<dbReference type="RefSeq" id="WP_163178907.1">
    <property type="nucleotide sequence ID" value="NZ_JAAIWM010000002.1"/>
</dbReference>